<dbReference type="AlphaFoldDB" id="A0A383WBP4"/>
<evidence type="ECO:0000256" key="4">
    <source>
        <dbReference type="ARBA" id="ARBA00022525"/>
    </source>
</evidence>
<keyword evidence="6 8" id="KW-0472">Membrane</keyword>
<feature type="chain" id="PRO_5016715558" description="Right handed beta helix domain-containing protein" evidence="9">
    <location>
        <begin position="31"/>
        <end position="1211"/>
    </location>
</feature>
<feature type="transmembrane region" description="Helical" evidence="8">
    <location>
        <begin position="995"/>
        <end position="1016"/>
    </location>
</feature>
<evidence type="ECO:0000256" key="6">
    <source>
        <dbReference type="ARBA" id="ARBA00023136"/>
    </source>
</evidence>
<feature type="transmembrane region" description="Helical" evidence="8">
    <location>
        <begin position="929"/>
        <end position="948"/>
    </location>
</feature>
<comment type="subcellular location">
    <subcellularLocation>
        <location evidence="1">Cell envelope</location>
    </subcellularLocation>
    <subcellularLocation>
        <location evidence="2">Cell outer membrane</location>
    </subcellularLocation>
    <subcellularLocation>
        <location evidence="3">Secreted</location>
    </subcellularLocation>
</comment>
<dbReference type="Pfam" id="PF13229">
    <property type="entry name" value="Beta_helix"/>
    <property type="match status" value="1"/>
</dbReference>
<keyword evidence="4" id="KW-0964">Secreted</keyword>
<proteinExistence type="predicted"/>
<protein>
    <recommendedName>
        <fullName evidence="10">Right handed beta helix domain-containing protein</fullName>
    </recommendedName>
</protein>
<evidence type="ECO:0000313" key="12">
    <source>
        <dbReference type="Proteomes" id="UP000256970"/>
    </source>
</evidence>
<dbReference type="InterPro" id="IPR039448">
    <property type="entry name" value="Beta_helix"/>
</dbReference>
<feature type="transmembrane region" description="Helical" evidence="8">
    <location>
        <begin position="1093"/>
        <end position="1116"/>
    </location>
</feature>
<evidence type="ECO:0000256" key="2">
    <source>
        <dbReference type="ARBA" id="ARBA00004442"/>
    </source>
</evidence>
<keyword evidence="12" id="KW-1185">Reference proteome</keyword>
<gene>
    <name evidence="11" type="ORF">BQ4739_LOCUS14953</name>
</gene>
<keyword evidence="8" id="KW-1133">Transmembrane helix</keyword>
<feature type="signal peptide" evidence="9">
    <location>
        <begin position="1"/>
        <end position="30"/>
    </location>
</feature>
<sequence length="1211" mass="124318">MTYSSNSSSSTLLPMLLLLLLCTSLCHIQADGQQLPQARCQLLLRGRGPTAAAAPPGSTSSNLIAAASLKCSGALVTVGINSTLLGPFVASSFHGVKVAADLDCQQRASGGSLRGMPVSGLLYLCDSAVEVLLDTPVVEDVWLGVGSQQQATALLVVAGQARVMVSGGRIENNKASSAVVVGDQAVLSLQNSMSVSGNRGLDGVGVYAAQNASVSIIDSRVDNNTAVGTGGMLSLQTSGGGLLLSGSAKVLLQNSSLSGNTNGFAGGWYAKQYSSIIIRNSLVSNNTAAQNKAARGYGGGVYLSESNAMSISNSTLQGNFASFSGGAAFVRHSANLSISASTLADNLANIYGAGIYCQENSTVETAARTLLRGNRALNSGAGLTASGSAKVIAVDTIWQHNTATSGGGLYMYEFSRLSMHNNTLQQNTATESGGAISSQQLSRIAVSTSIFSTNYAMDGAAVGLKDNSSAVLDAGVRLLGNVAEKSGGGLAAEGSTQVTLHNAFISNNTASLGGGISLKQAAAATLSATTVESNHALRSGGGIHAALQASLLISNGSSIRGNTARGTGGGVACVDACKLRVPVALPAAGQNGSSDVVHTAVSAIVVNSAKGGWGGGVLAESADIVAAELVAASHDNNASYGADLHAGIARVELLTPHTITGFASRLGVEEGVLHVALRVFGHQNIASEGVLVQAVLGSSQFLAANRTDKAGSVSLSLKVVKEPGQYTLSFMLPEAVNVPAANLSLSIRPCVRGEVSPSPDSCQACPSGYFSLDPADAVCSVCVVGGVCPGGSLLLPQPGYWMSTADSNQLHRCPHPSACNSDTAALAACEADQHCRQQDTFRQLQCAPGYTGNLCGVCAAGYAAAKPFTCSKCMAKSTLVPLYATAVVVLLLFMKLLVASTLAANRAMRSVSGAPANLNSNSSCEPGMLLRPLLLFTQYILIIASLNIDFPSTVTAPLKAVAWFWAPASPQALSIDCLLEGSAAAGALPVAMQRVLVYICMPLAMLLALLVLEAALLKLARKASVRAGMADRLFSSAFVAAFFFLPSIARSLFSLFACVPIDEPASPPFAAAVVGSFWALDLNMQCWVGHHRVFALGVGVPLLLLICVGLPACILYKTLSYRHDLANPHVIQHYGFLFRAYKSRFCWWECVVVLQTEALVAVKLPTSRFGNAGFSFRHPAEQAYAAASSAAKAGKNLAAGKDPAAAPAEGA</sequence>
<dbReference type="Proteomes" id="UP000256970">
    <property type="component" value="Unassembled WGS sequence"/>
</dbReference>
<reference evidence="11 12" key="1">
    <citation type="submission" date="2016-10" db="EMBL/GenBank/DDBJ databases">
        <authorList>
            <person name="Cai Z."/>
        </authorList>
    </citation>
    <scope>NUCLEOTIDE SEQUENCE [LARGE SCALE GENOMIC DNA]</scope>
</reference>
<feature type="transmembrane region" description="Helical" evidence="8">
    <location>
        <begin position="880"/>
        <end position="904"/>
    </location>
</feature>
<evidence type="ECO:0000256" key="7">
    <source>
        <dbReference type="ARBA" id="ARBA00023237"/>
    </source>
</evidence>
<name>A0A383WBP4_TETOB</name>
<dbReference type="SMART" id="SM00710">
    <property type="entry name" value="PbH1"/>
    <property type="match status" value="10"/>
</dbReference>
<dbReference type="PANTHER" id="PTHR11319:SF35">
    <property type="entry name" value="OUTER MEMBRANE PROTEIN PMPC-RELATED"/>
    <property type="match status" value="1"/>
</dbReference>
<accession>A0A383WBP4</accession>
<feature type="transmembrane region" description="Helical" evidence="8">
    <location>
        <begin position="1037"/>
        <end position="1057"/>
    </location>
</feature>
<dbReference type="EMBL" id="FNXT01001218">
    <property type="protein sequence ID" value="SZX74630.1"/>
    <property type="molecule type" value="Genomic_DNA"/>
</dbReference>
<dbReference type="STRING" id="3088.A0A383WBP4"/>
<evidence type="ECO:0000313" key="11">
    <source>
        <dbReference type="EMBL" id="SZX74630.1"/>
    </source>
</evidence>
<dbReference type="InterPro" id="IPR011050">
    <property type="entry name" value="Pectin_lyase_fold/virulence"/>
</dbReference>
<evidence type="ECO:0000259" key="10">
    <source>
        <dbReference type="Pfam" id="PF13229"/>
    </source>
</evidence>
<dbReference type="NCBIfam" id="TIGR01376">
    <property type="entry name" value="POMP_repeat"/>
    <property type="match status" value="1"/>
</dbReference>
<keyword evidence="5 9" id="KW-0732">Signal</keyword>
<dbReference type="InterPro" id="IPR006626">
    <property type="entry name" value="PbH1"/>
</dbReference>
<dbReference type="PANTHER" id="PTHR11319">
    <property type="entry name" value="G PROTEIN-COUPLED RECEPTOR-RELATED"/>
    <property type="match status" value="1"/>
</dbReference>
<feature type="domain" description="Right handed beta helix" evidence="10">
    <location>
        <begin position="156"/>
        <end position="342"/>
    </location>
</feature>
<evidence type="ECO:0000256" key="8">
    <source>
        <dbReference type="SAM" id="Phobius"/>
    </source>
</evidence>
<dbReference type="GO" id="GO:0005576">
    <property type="term" value="C:extracellular region"/>
    <property type="evidence" value="ECO:0007669"/>
    <property type="project" value="UniProtKB-SubCell"/>
</dbReference>
<organism evidence="11 12">
    <name type="scientific">Tetradesmus obliquus</name>
    <name type="common">Green alga</name>
    <name type="synonym">Acutodesmus obliquus</name>
    <dbReference type="NCBI Taxonomy" id="3088"/>
    <lineage>
        <taxon>Eukaryota</taxon>
        <taxon>Viridiplantae</taxon>
        <taxon>Chlorophyta</taxon>
        <taxon>core chlorophytes</taxon>
        <taxon>Chlorophyceae</taxon>
        <taxon>CS clade</taxon>
        <taxon>Sphaeropleales</taxon>
        <taxon>Scenedesmaceae</taxon>
        <taxon>Tetradesmus</taxon>
    </lineage>
</organism>
<evidence type="ECO:0000256" key="5">
    <source>
        <dbReference type="ARBA" id="ARBA00022729"/>
    </source>
</evidence>
<evidence type="ECO:0000256" key="1">
    <source>
        <dbReference type="ARBA" id="ARBA00004196"/>
    </source>
</evidence>
<keyword evidence="8" id="KW-0812">Transmembrane</keyword>
<keyword evidence="7" id="KW-0998">Cell outer membrane</keyword>
<evidence type="ECO:0000256" key="9">
    <source>
        <dbReference type="SAM" id="SignalP"/>
    </source>
</evidence>
<evidence type="ECO:0000256" key="3">
    <source>
        <dbReference type="ARBA" id="ARBA00004613"/>
    </source>
</evidence>
<dbReference type="SUPFAM" id="SSF51126">
    <property type="entry name" value="Pectin lyase-like"/>
    <property type="match status" value="2"/>
</dbReference>
<dbReference type="InterPro" id="IPR003368">
    <property type="entry name" value="POMP_repeat"/>
</dbReference>